<dbReference type="PANTHER" id="PTHR10629">
    <property type="entry name" value="CYTOSINE-SPECIFIC METHYLTRANSFERASE"/>
    <property type="match status" value="1"/>
</dbReference>
<dbReference type="OrthoDB" id="786117at2759"/>
<feature type="compositionally biased region" description="Acidic residues" evidence="1">
    <location>
        <begin position="22"/>
        <end position="37"/>
    </location>
</feature>
<keyword evidence="3" id="KW-1185">Reference proteome</keyword>
<dbReference type="EMBL" id="JADFTS010000003">
    <property type="protein sequence ID" value="KAF9615734.1"/>
    <property type="molecule type" value="Genomic_DNA"/>
</dbReference>
<name>A0A835IEM3_9MAGN</name>
<dbReference type="Proteomes" id="UP000631114">
    <property type="component" value="Unassembled WGS sequence"/>
</dbReference>
<protein>
    <submittedName>
        <fullName evidence="2">Uncharacterized protein</fullName>
    </submittedName>
</protein>
<comment type="caution">
    <text evidence="2">The sequence shown here is derived from an EMBL/GenBank/DDBJ whole genome shotgun (WGS) entry which is preliminary data.</text>
</comment>
<evidence type="ECO:0000313" key="3">
    <source>
        <dbReference type="Proteomes" id="UP000631114"/>
    </source>
</evidence>
<evidence type="ECO:0000313" key="2">
    <source>
        <dbReference type="EMBL" id="KAF9615734.1"/>
    </source>
</evidence>
<dbReference type="InterPro" id="IPR029063">
    <property type="entry name" value="SAM-dependent_MTases_sf"/>
</dbReference>
<sequence>MESEINSQPITVTSSIVVSDDATTEGDEGLQQEGETENGDKDKLLARRHFSKAEVDQTIYSLYIHVYVQVSNENSSREFLDPSLPSSSKECSGEASEESEMKLLDLYFGCGAMSTGLCLGAATSEVKLVTKWAVVEMGTVDLNKDTCKSLKLNHPDTKVRNEAALDYLSLLKEWRIV</sequence>
<dbReference type="PANTHER" id="PTHR10629:SF50">
    <property type="entry name" value="DNA (CYTOSINE-5)-METHYLTRANSFERASE CMT3"/>
    <property type="match status" value="1"/>
</dbReference>
<dbReference type="InterPro" id="IPR050390">
    <property type="entry name" value="C5-Methyltransferase"/>
</dbReference>
<feature type="region of interest" description="Disordered" evidence="1">
    <location>
        <begin position="1"/>
        <end position="41"/>
    </location>
</feature>
<gene>
    <name evidence="2" type="ORF">IFM89_026149</name>
</gene>
<feature type="compositionally biased region" description="Polar residues" evidence="1">
    <location>
        <begin position="1"/>
        <end position="17"/>
    </location>
</feature>
<reference evidence="2 3" key="1">
    <citation type="submission" date="2020-10" db="EMBL/GenBank/DDBJ databases">
        <title>The Coptis chinensis genome and diversification of protoberbering-type alkaloids.</title>
        <authorList>
            <person name="Wang B."/>
            <person name="Shu S."/>
            <person name="Song C."/>
            <person name="Liu Y."/>
        </authorList>
    </citation>
    <scope>NUCLEOTIDE SEQUENCE [LARGE SCALE GENOMIC DNA]</scope>
    <source>
        <strain evidence="2">HL-2020</strain>
        <tissue evidence="2">Leaf</tissue>
    </source>
</reference>
<dbReference type="Gene3D" id="3.40.50.150">
    <property type="entry name" value="Vaccinia Virus protein VP39"/>
    <property type="match status" value="1"/>
</dbReference>
<proteinExistence type="predicted"/>
<dbReference type="GO" id="GO:0005634">
    <property type="term" value="C:nucleus"/>
    <property type="evidence" value="ECO:0007669"/>
    <property type="project" value="TreeGrafter"/>
</dbReference>
<dbReference type="GO" id="GO:0003677">
    <property type="term" value="F:DNA binding"/>
    <property type="evidence" value="ECO:0007669"/>
    <property type="project" value="TreeGrafter"/>
</dbReference>
<accession>A0A835IEM3</accession>
<dbReference type="GO" id="GO:0003886">
    <property type="term" value="F:DNA (cytosine-5-)-methyltransferase activity"/>
    <property type="evidence" value="ECO:0007669"/>
    <property type="project" value="TreeGrafter"/>
</dbReference>
<dbReference type="GO" id="GO:0044027">
    <property type="term" value="P:negative regulation of gene expression via chromosomal CpG island methylation"/>
    <property type="evidence" value="ECO:0007669"/>
    <property type="project" value="TreeGrafter"/>
</dbReference>
<organism evidence="2 3">
    <name type="scientific">Coptis chinensis</name>
    <dbReference type="NCBI Taxonomy" id="261450"/>
    <lineage>
        <taxon>Eukaryota</taxon>
        <taxon>Viridiplantae</taxon>
        <taxon>Streptophyta</taxon>
        <taxon>Embryophyta</taxon>
        <taxon>Tracheophyta</taxon>
        <taxon>Spermatophyta</taxon>
        <taxon>Magnoliopsida</taxon>
        <taxon>Ranunculales</taxon>
        <taxon>Ranunculaceae</taxon>
        <taxon>Coptidoideae</taxon>
        <taxon>Coptis</taxon>
    </lineage>
</organism>
<evidence type="ECO:0000256" key="1">
    <source>
        <dbReference type="SAM" id="MobiDB-lite"/>
    </source>
</evidence>
<dbReference type="AlphaFoldDB" id="A0A835IEM3"/>